<sequence>MTGDMEGHSGWKLRHIFNRKVKQADEVSTKPTDDTDFDFNIINNEKPTDYAQLETFHRAVYPVMLLAQCFSLMPLTNIWQPNPRCMRFKFKSLQMLVTIIFMVVTSVLLVSMLKHLFKIGITAKNFVGPVFFTFVECACILFIDLARKWPALMRHWTRLELIFNKPPYEILATNLMQRVRLPAVIIIICSIIEHSLYQASAIVNFEQRIIICAQAHNTTADTSFDNYILHNYEYVFQVMPYHRITAVYILLVNGTCTFIWNYMDLFIMMVSKGLAYRFEQISTRIRKLEHEEHISESTFIEIREHYVRMCELLERVDNALSSIILLSCVNNLYFVCCQLLNIFNKLRWPISYVYFWYSTLYLVARTACVFLTAATINDESRSALGVLRRVSTRNWCVEVERLIFQMSTQTVALSGKKFYFLTRRLLFGMAGTIVTYELVLLQFDEPNRRKGLLPLCG</sequence>
<name>A0A6P8X1F5_DROAB</name>
<accession>A0A6P8X1F5</accession>
<feature type="transmembrane region" description="Helical" evidence="10">
    <location>
        <begin position="126"/>
        <end position="146"/>
    </location>
</feature>
<protein>
    <recommendedName>
        <fullName evidence="9">Gustatory receptor</fullName>
    </recommendedName>
</protein>
<dbReference type="GO" id="GO:0007165">
    <property type="term" value="P:signal transduction"/>
    <property type="evidence" value="ECO:0007669"/>
    <property type="project" value="UniProtKB-KW"/>
</dbReference>
<evidence type="ECO:0000256" key="8">
    <source>
        <dbReference type="ARBA" id="ARBA00023224"/>
    </source>
</evidence>
<evidence type="ECO:0000256" key="2">
    <source>
        <dbReference type="ARBA" id="ARBA00005327"/>
    </source>
</evidence>
<dbReference type="PANTHER" id="PTHR21421">
    <property type="entry name" value="GUSTATORY RECEPTOR"/>
    <property type="match status" value="1"/>
</dbReference>
<evidence type="ECO:0000313" key="12">
    <source>
        <dbReference type="RefSeq" id="XP_034109906.2"/>
    </source>
</evidence>
<dbReference type="Pfam" id="PF06151">
    <property type="entry name" value="Trehalose_recp"/>
    <property type="match status" value="1"/>
</dbReference>
<evidence type="ECO:0000313" key="11">
    <source>
        <dbReference type="Proteomes" id="UP000515160"/>
    </source>
</evidence>
<comment type="function">
    <text evidence="9">Plays a role in the sugar gustatory response.</text>
</comment>
<dbReference type="InterPro" id="IPR009318">
    <property type="entry name" value="Gustatory_rcpt"/>
</dbReference>
<evidence type="ECO:0000256" key="7">
    <source>
        <dbReference type="ARBA" id="ARBA00023170"/>
    </source>
</evidence>
<organism evidence="11 12">
    <name type="scientific">Drosophila albomicans</name>
    <name type="common">Fruit fly</name>
    <dbReference type="NCBI Taxonomy" id="7291"/>
    <lineage>
        <taxon>Eukaryota</taxon>
        <taxon>Metazoa</taxon>
        <taxon>Ecdysozoa</taxon>
        <taxon>Arthropoda</taxon>
        <taxon>Hexapoda</taxon>
        <taxon>Insecta</taxon>
        <taxon>Pterygota</taxon>
        <taxon>Neoptera</taxon>
        <taxon>Endopterygota</taxon>
        <taxon>Diptera</taxon>
        <taxon>Brachycera</taxon>
        <taxon>Muscomorpha</taxon>
        <taxon>Ephydroidea</taxon>
        <taxon>Drosophilidae</taxon>
        <taxon>Drosophila</taxon>
    </lineage>
</organism>
<evidence type="ECO:0000256" key="5">
    <source>
        <dbReference type="ARBA" id="ARBA00022989"/>
    </source>
</evidence>
<evidence type="ECO:0000256" key="4">
    <source>
        <dbReference type="ARBA" id="ARBA00022692"/>
    </source>
</evidence>
<keyword evidence="6 10" id="KW-0472">Membrane</keyword>
<proteinExistence type="inferred from homology"/>
<dbReference type="GeneID" id="117571716"/>
<dbReference type="GO" id="GO:0033041">
    <property type="term" value="F:sweet taste receptor activity"/>
    <property type="evidence" value="ECO:0007669"/>
    <property type="project" value="TreeGrafter"/>
</dbReference>
<dbReference type="OrthoDB" id="5800391at2759"/>
<gene>
    <name evidence="12" type="primary">LOC117571716</name>
</gene>
<dbReference type="Proteomes" id="UP000515160">
    <property type="component" value="Chromosome 3"/>
</dbReference>
<keyword evidence="4 10" id="KW-0812">Transmembrane</keyword>
<reference evidence="12" key="1">
    <citation type="submission" date="2025-08" db="UniProtKB">
        <authorList>
            <consortium name="RefSeq"/>
        </authorList>
    </citation>
    <scope>IDENTIFICATION</scope>
    <source>
        <strain evidence="12">15112-1751.03</strain>
        <tissue evidence="12">Whole Adult</tissue>
    </source>
</reference>
<keyword evidence="11" id="KW-1185">Reference proteome</keyword>
<evidence type="ECO:0000256" key="1">
    <source>
        <dbReference type="ARBA" id="ARBA00004651"/>
    </source>
</evidence>
<dbReference type="PIRSF" id="PIRSF038981">
    <property type="entry name" value="GRP"/>
    <property type="match status" value="1"/>
</dbReference>
<keyword evidence="7 9" id="KW-0675">Receptor</keyword>
<dbReference type="CTD" id="117481"/>
<evidence type="ECO:0000256" key="3">
    <source>
        <dbReference type="ARBA" id="ARBA00022475"/>
    </source>
</evidence>
<keyword evidence="3" id="KW-1003">Cell membrane</keyword>
<feature type="transmembrane region" description="Helical" evidence="10">
    <location>
        <begin position="244"/>
        <end position="263"/>
    </location>
</feature>
<comment type="similarity">
    <text evidence="2">Belongs to the insect chemoreceptor superfamily. Gustatory receptor (GR) family. Gr5a subfamily.</text>
</comment>
<dbReference type="GO" id="GO:0005886">
    <property type="term" value="C:plasma membrane"/>
    <property type="evidence" value="ECO:0007669"/>
    <property type="project" value="UniProtKB-SubCell"/>
</dbReference>
<feature type="transmembrane region" description="Helical" evidence="10">
    <location>
        <begin position="354"/>
        <end position="376"/>
    </location>
</feature>
<feature type="transmembrane region" description="Helical" evidence="10">
    <location>
        <begin position="319"/>
        <end position="342"/>
    </location>
</feature>
<feature type="transmembrane region" description="Helical" evidence="10">
    <location>
        <begin position="59"/>
        <end position="80"/>
    </location>
</feature>
<keyword evidence="5 10" id="KW-1133">Transmembrane helix</keyword>
<dbReference type="AlphaFoldDB" id="A0A6P8X1F5"/>
<evidence type="ECO:0000256" key="10">
    <source>
        <dbReference type="SAM" id="Phobius"/>
    </source>
</evidence>
<feature type="transmembrane region" description="Helical" evidence="10">
    <location>
        <begin position="92"/>
        <end position="114"/>
    </location>
</feature>
<dbReference type="RefSeq" id="XP_034109906.2">
    <property type="nucleotide sequence ID" value="XM_034254015.2"/>
</dbReference>
<keyword evidence="8 9" id="KW-0807">Transducer</keyword>
<dbReference type="PANTHER" id="PTHR21421:SF34">
    <property type="entry name" value="GUSTATORY RECEPTOR FOR SUGAR TASTE 61A-RELATED"/>
    <property type="match status" value="1"/>
</dbReference>
<evidence type="ECO:0000256" key="6">
    <source>
        <dbReference type="ARBA" id="ARBA00023136"/>
    </source>
</evidence>
<feature type="transmembrane region" description="Helical" evidence="10">
    <location>
        <begin position="425"/>
        <end position="443"/>
    </location>
</feature>
<comment type="subcellular location">
    <subcellularLocation>
        <location evidence="1">Cell membrane</location>
        <topology evidence="1">Multi-pass membrane protein</topology>
    </subcellularLocation>
</comment>
<evidence type="ECO:0000256" key="9">
    <source>
        <dbReference type="PIRNR" id="PIRNR038981"/>
    </source>
</evidence>